<dbReference type="EMBL" id="CP150484">
    <property type="protein sequence ID" value="WYW15774.1"/>
    <property type="molecule type" value="Genomic_DNA"/>
</dbReference>
<protein>
    <submittedName>
        <fullName evidence="1">Uncharacterized protein</fullName>
    </submittedName>
</protein>
<reference evidence="1" key="1">
    <citation type="submission" date="2023-10" db="EMBL/GenBank/DDBJ databases">
        <title>Whole genome sequencing of actinobacterial strain Amycolatopsis sp. (BCA-696) identifies the underlying plant growth-promoting genes.</title>
        <authorList>
            <person name="Gandham P."/>
            <person name="Vadla N."/>
            <person name="Saji A."/>
            <person name="Srinivas V."/>
            <person name="Ruperao P."/>
            <person name="Selvanayagam S."/>
            <person name="Saxena R.K."/>
            <person name="Rathore A."/>
            <person name="Gopalakrishnan S."/>
            <person name="Thakur V."/>
        </authorList>
    </citation>
    <scope>NUCLEOTIDE SEQUENCE</scope>
    <source>
        <strain evidence="1">BCA-696</strain>
    </source>
</reference>
<organism evidence="1 2">
    <name type="scientific">Amycolatopsis coloradensis</name>
    <dbReference type="NCBI Taxonomy" id="76021"/>
    <lineage>
        <taxon>Bacteria</taxon>
        <taxon>Bacillati</taxon>
        <taxon>Actinomycetota</taxon>
        <taxon>Actinomycetes</taxon>
        <taxon>Pseudonocardiales</taxon>
        <taxon>Pseudonocardiaceae</taxon>
        <taxon>Amycolatopsis</taxon>
    </lineage>
</organism>
<name>A0ACD5B962_9PSEU</name>
<evidence type="ECO:0000313" key="1">
    <source>
        <dbReference type="EMBL" id="WYW15774.1"/>
    </source>
</evidence>
<sequence>MRDTVQIHVTADLPIRVRALTYANRAEIRFGKAFPVVLLVDSDAIAVLGRELAEVQAALSAAAARGKDGDEMPTDTDKQGN</sequence>
<keyword evidence="2" id="KW-1185">Reference proteome</keyword>
<accession>A0ACD5B962</accession>
<dbReference type="Proteomes" id="UP001456344">
    <property type="component" value="Chromosome"/>
</dbReference>
<evidence type="ECO:0000313" key="2">
    <source>
        <dbReference type="Proteomes" id="UP001456344"/>
    </source>
</evidence>
<gene>
    <name evidence="1" type="ORF">LCL61_09430</name>
</gene>
<proteinExistence type="predicted"/>